<gene>
    <name evidence="2" type="ORF">IF129_25195</name>
</gene>
<evidence type="ECO:0000313" key="2">
    <source>
        <dbReference type="EMBL" id="MBD3934845.1"/>
    </source>
</evidence>
<feature type="coiled-coil region" evidence="1">
    <location>
        <begin position="13"/>
        <end position="75"/>
    </location>
</feature>
<keyword evidence="3" id="KW-1185">Reference proteome</keyword>
<dbReference type="RefSeq" id="WP_191212142.1">
    <property type="nucleotide sequence ID" value="NZ_BAABKL010000005.1"/>
</dbReference>
<dbReference type="EMBL" id="JACXYU010000021">
    <property type="protein sequence ID" value="MBD3934845.1"/>
    <property type="molecule type" value="Genomic_DNA"/>
</dbReference>
<evidence type="ECO:0000256" key="1">
    <source>
        <dbReference type="SAM" id="Coils"/>
    </source>
</evidence>
<comment type="caution">
    <text evidence="2">The sequence shown here is derived from an EMBL/GenBank/DDBJ whole genome shotgun (WGS) entry which is preliminary data.</text>
</comment>
<dbReference type="Proteomes" id="UP000632289">
    <property type="component" value="Unassembled WGS sequence"/>
</dbReference>
<reference evidence="2" key="1">
    <citation type="submission" date="2020-09" db="EMBL/GenBank/DDBJ databases">
        <title>Secondary metabolite and genome analysis of marine Streptomyces chumphonensis KK1-2T.</title>
        <authorList>
            <person name="Phongsopitanun W."/>
            <person name="Kanchanasin P."/>
            <person name="Pittayakhajonwut P."/>
            <person name="Suwanborirux K."/>
            <person name="Tanasupawat S."/>
        </authorList>
    </citation>
    <scope>NUCLEOTIDE SEQUENCE</scope>
    <source>
        <strain evidence="2">KK1-2</strain>
    </source>
</reference>
<dbReference type="AlphaFoldDB" id="A0A927IFE3"/>
<sequence>MIRCITGATWRRYQIREAEIAQSTAELAQARQEASEAEVDVALIREDLFDLQAAHEETEAALAEARQERGTLRRALADVTAVLLAAEDAEAARRRAARLLMRYSESADLVLLAQEPQVHLYLHRGVVRSAHPTAEAARLAAEAEGAHPDGWFNAADDTEAREAAPPIFSLGSLPLEGAAWPDRSRVFLHLLDGRPLAAFGTEPAARAALCATCTASRVAPEVREMEVGAAAPSTVSF</sequence>
<name>A0A927IFE3_9ACTN</name>
<evidence type="ECO:0000313" key="3">
    <source>
        <dbReference type="Proteomes" id="UP000632289"/>
    </source>
</evidence>
<proteinExistence type="predicted"/>
<accession>A0A927IFE3</accession>
<keyword evidence="1" id="KW-0175">Coiled coil</keyword>
<protein>
    <submittedName>
        <fullName evidence="2">Uncharacterized protein</fullName>
    </submittedName>
</protein>
<organism evidence="2 3">
    <name type="scientific">Streptomyces chumphonensis</name>
    <dbReference type="NCBI Taxonomy" id="1214925"/>
    <lineage>
        <taxon>Bacteria</taxon>
        <taxon>Bacillati</taxon>
        <taxon>Actinomycetota</taxon>
        <taxon>Actinomycetes</taxon>
        <taxon>Kitasatosporales</taxon>
        <taxon>Streptomycetaceae</taxon>
        <taxon>Streptomyces</taxon>
    </lineage>
</organism>